<reference evidence="5" key="1">
    <citation type="journal article" date="2013" name="Genome Announc.">
        <title>Draft genome sequence of the grapevine dieback fungus Eutypa lata UCR-EL1.</title>
        <authorList>
            <person name="Blanco-Ulate B."/>
            <person name="Rolshausen P.E."/>
            <person name="Cantu D."/>
        </authorList>
    </citation>
    <scope>NUCLEOTIDE SEQUENCE [LARGE SCALE GENOMIC DNA]</scope>
    <source>
        <strain evidence="5">UCR-EL1</strain>
    </source>
</reference>
<protein>
    <submittedName>
        <fullName evidence="4">Uncharacterized protein</fullName>
    </submittedName>
</protein>
<accession>M7SL96</accession>
<feature type="signal peptide" evidence="3">
    <location>
        <begin position="1"/>
        <end position="29"/>
    </location>
</feature>
<dbReference type="Gene3D" id="2.120.10.70">
    <property type="entry name" value="Fucose-specific lectin"/>
    <property type="match status" value="1"/>
</dbReference>
<feature type="transmembrane region" description="Helical" evidence="2">
    <location>
        <begin position="410"/>
        <end position="432"/>
    </location>
</feature>
<sequence>MATAHSLFHQPSIWLLLLLAGTASCGSLAAWWVNDKGPSLIMQDDESGGIRYSLCNTNSTPIFPNDTTLVAPLDDYPPKKNTSLAGAGWFTGTDYFASIFYQDEQDRIVNSVLQCDTGTGEWYDTGDYVISDDAPKVSPTSGLAVILLGSDDGYRVFYNDLGGRVQSIAYMRATEKWLYNGLVSPDTGGNGSTANVIAATFPNDNNITVLTPRDAENMEVSRIYADDSWHISTFPTPLTNEGDAESFYTNATNTTSASAFKLNDTTAATTWSLPAWDGQPQALAMAEDKQYTRSVFYIGTDDRLYQVGNVDWKWLAFTRASDASWPDADPGQRQLAIANDFESSQARVYYVSGGGIVEAASTRGIWTGATSLASWNTTAAAADADATATDGSGGDAGSGSGSGMSSGAKAGIGVGVSLGIFAIGGSIAAFFLMRRSQRKKDEEREKAERELQSEYGGSPTYSHSQPVMANGAYYPAPGYPPQQQQPGDGAWPLQHQQQQGGQANWGAKPGDANSSVGVSPVEMETSQIYEMDAHHRPLEMMGEGHYQEMGDNAHAGDRR</sequence>
<organism evidence="4 5">
    <name type="scientific">Eutypa lata (strain UCR-EL1)</name>
    <name type="common">Grapevine dieback disease fungus</name>
    <name type="synonym">Eutypa armeniacae</name>
    <dbReference type="NCBI Taxonomy" id="1287681"/>
    <lineage>
        <taxon>Eukaryota</taxon>
        <taxon>Fungi</taxon>
        <taxon>Dikarya</taxon>
        <taxon>Ascomycota</taxon>
        <taxon>Pezizomycotina</taxon>
        <taxon>Sordariomycetes</taxon>
        <taxon>Xylariomycetidae</taxon>
        <taxon>Xylariales</taxon>
        <taxon>Diatrypaceae</taxon>
        <taxon>Eutypa</taxon>
    </lineage>
</organism>
<keyword evidence="2" id="KW-1133">Transmembrane helix</keyword>
<dbReference type="OrthoDB" id="4696326at2759"/>
<keyword evidence="2" id="KW-0812">Transmembrane</keyword>
<proteinExistence type="predicted"/>
<gene>
    <name evidence="4" type="ORF">UCREL1_7895</name>
</gene>
<evidence type="ECO:0000256" key="3">
    <source>
        <dbReference type="SAM" id="SignalP"/>
    </source>
</evidence>
<dbReference type="HOGENOM" id="CLU_028617_1_0_1"/>
<evidence type="ECO:0000313" key="4">
    <source>
        <dbReference type="EMBL" id="EMR65133.1"/>
    </source>
</evidence>
<dbReference type="SUPFAM" id="SSF89372">
    <property type="entry name" value="Fucose-specific lectin"/>
    <property type="match status" value="1"/>
</dbReference>
<feature type="compositionally biased region" description="Low complexity" evidence="1">
    <location>
        <begin position="471"/>
        <end position="502"/>
    </location>
</feature>
<evidence type="ECO:0000256" key="1">
    <source>
        <dbReference type="SAM" id="MobiDB-lite"/>
    </source>
</evidence>
<dbReference type="OMA" id="DDTDWRY"/>
<feature type="compositionally biased region" description="Basic and acidic residues" evidence="1">
    <location>
        <begin position="441"/>
        <end position="452"/>
    </location>
</feature>
<evidence type="ECO:0000313" key="5">
    <source>
        <dbReference type="Proteomes" id="UP000012174"/>
    </source>
</evidence>
<dbReference type="eggNOG" id="ENOG502RVY9">
    <property type="taxonomic scope" value="Eukaryota"/>
</dbReference>
<dbReference type="Proteomes" id="UP000012174">
    <property type="component" value="Unassembled WGS sequence"/>
</dbReference>
<feature type="chain" id="PRO_5004084747" evidence="3">
    <location>
        <begin position="30"/>
        <end position="559"/>
    </location>
</feature>
<dbReference type="KEGG" id="ela:UCREL1_7895"/>
<keyword evidence="3" id="KW-0732">Signal</keyword>
<feature type="region of interest" description="Disordered" evidence="1">
    <location>
        <begin position="386"/>
        <end position="405"/>
    </location>
</feature>
<feature type="region of interest" description="Disordered" evidence="1">
    <location>
        <begin position="441"/>
        <end position="518"/>
    </location>
</feature>
<keyword evidence="2" id="KW-0472">Membrane</keyword>
<name>M7SL96_EUTLA</name>
<dbReference type="AlphaFoldDB" id="M7SL96"/>
<dbReference type="EMBL" id="KB706935">
    <property type="protein sequence ID" value="EMR65133.1"/>
    <property type="molecule type" value="Genomic_DNA"/>
</dbReference>
<keyword evidence="5" id="KW-1185">Reference proteome</keyword>
<feature type="compositionally biased region" description="Gly residues" evidence="1">
    <location>
        <begin position="391"/>
        <end position="405"/>
    </location>
</feature>
<evidence type="ECO:0000256" key="2">
    <source>
        <dbReference type="SAM" id="Phobius"/>
    </source>
</evidence>